<evidence type="ECO:0000313" key="3">
    <source>
        <dbReference type="EMBL" id="KVH98175.1"/>
    </source>
</evidence>
<sequence length="150" mass="16976">MSSPSKRREMDVMKLMMSDYVVETPNDRLNEFSVEFHGPKESVFMRAVCGNIVVSNRGCCKISDLLNIFEVFLPQLLLYPNPSDPLNGDAASLMMKDKQQYEEKVKEYCERYAKNNSKSAGEEEESGEEDISDGQYTSSDDDEIPGHADL</sequence>
<feature type="compositionally biased region" description="Acidic residues" evidence="1">
    <location>
        <begin position="122"/>
        <end position="132"/>
    </location>
</feature>
<dbReference type="AlphaFoldDB" id="A0A103XWI8"/>
<proteinExistence type="predicted"/>
<name>A0A103XWI8_CYNCS</name>
<feature type="domain" description="UBC core" evidence="2">
    <location>
        <begin position="1"/>
        <end position="114"/>
    </location>
</feature>
<dbReference type="SMART" id="SM00212">
    <property type="entry name" value="UBCc"/>
    <property type="match status" value="1"/>
</dbReference>
<dbReference type="Gene3D" id="3.10.110.10">
    <property type="entry name" value="Ubiquitin Conjugating Enzyme"/>
    <property type="match status" value="1"/>
</dbReference>
<dbReference type="EMBL" id="LEKV01003806">
    <property type="protein sequence ID" value="KVH98175.1"/>
    <property type="molecule type" value="Genomic_DNA"/>
</dbReference>
<dbReference type="Proteomes" id="UP000243975">
    <property type="component" value="Unassembled WGS sequence"/>
</dbReference>
<dbReference type="Gramene" id="KVH98175">
    <property type="protein sequence ID" value="KVH98175"/>
    <property type="gene ID" value="Ccrd_023561"/>
</dbReference>
<dbReference type="OMA" id="RGCCKIS"/>
<dbReference type="Pfam" id="PF00179">
    <property type="entry name" value="UQ_con"/>
    <property type="match status" value="1"/>
</dbReference>
<feature type="region of interest" description="Disordered" evidence="1">
    <location>
        <begin position="114"/>
        <end position="150"/>
    </location>
</feature>
<accession>A0A103XWI8</accession>
<dbReference type="PROSITE" id="PS50127">
    <property type="entry name" value="UBC_2"/>
    <property type="match status" value="1"/>
</dbReference>
<protein>
    <submittedName>
        <fullName evidence="3">Ubiquitin-conjugating enzyme, E2</fullName>
    </submittedName>
</protein>
<dbReference type="InterPro" id="IPR016135">
    <property type="entry name" value="UBQ-conjugating_enzyme/RWD"/>
</dbReference>
<reference evidence="3 4" key="1">
    <citation type="journal article" date="2016" name="Sci. Rep.">
        <title>The genome sequence of the outbreeding globe artichoke constructed de novo incorporating a phase-aware low-pass sequencing strategy of F1 progeny.</title>
        <authorList>
            <person name="Scaglione D."/>
            <person name="Reyes-Chin-Wo S."/>
            <person name="Acquadro A."/>
            <person name="Froenicke L."/>
            <person name="Portis E."/>
            <person name="Beitel C."/>
            <person name="Tirone M."/>
            <person name="Mauro R."/>
            <person name="Lo Monaco A."/>
            <person name="Mauromicale G."/>
            <person name="Faccioli P."/>
            <person name="Cattivelli L."/>
            <person name="Rieseberg L."/>
            <person name="Michelmore R."/>
            <person name="Lanteri S."/>
        </authorList>
    </citation>
    <scope>NUCLEOTIDE SEQUENCE [LARGE SCALE GENOMIC DNA]</scope>
    <source>
        <strain evidence="3">2C</strain>
    </source>
</reference>
<comment type="caution">
    <text evidence="3">The sequence shown here is derived from an EMBL/GenBank/DDBJ whole genome shotgun (WGS) entry which is preliminary data.</text>
</comment>
<organism evidence="3 4">
    <name type="scientific">Cynara cardunculus var. scolymus</name>
    <name type="common">Globe artichoke</name>
    <name type="synonym">Cynara scolymus</name>
    <dbReference type="NCBI Taxonomy" id="59895"/>
    <lineage>
        <taxon>Eukaryota</taxon>
        <taxon>Viridiplantae</taxon>
        <taxon>Streptophyta</taxon>
        <taxon>Embryophyta</taxon>
        <taxon>Tracheophyta</taxon>
        <taxon>Spermatophyta</taxon>
        <taxon>Magnoliopsida</taxon>
        <taxon>eudicotyledons</taxon>
        <taxon>Gunneridae</taxon>
        <taxon>Pentapetalae</taxon>
        <taxon>asterids</taxon>
        <taxon>campanulids</taxon>
        <taxon>Asterales</taxon>
        <taxon>Asteraceae</taxon>
        <taxon>Carduoideae</taxon>
        <taxon>Cardueae</taxon>
        <taxon>Carduinae</taxon>
        <taxon>Cynara</taxon>
    </lineage>
</organism>
<dbReference type="STRING" id="59895.A0A103XWI8"/>
<evidence type="ECO:0000259" key="2">
    <source>
        <dbReference type="PROSITE" id="PS50127"/>
    </source>
</evidence>
<keyword evidence="4" id="KW-1185">Reference proteome</keyword>
<dbReference type="InterPro" id="IPR000608">
    <property type="entry name" value="UBC"/>
</dbReference>
<gene>
    <name evidence="3" type="ORF">Ccrd_023561</name>
</gene>
<dbReference type="SUPFAM" id="SSF54495">
    <property type="entry name" value="UBC-like"/>
    <property type="match status" value="1"/>
</dbReference>
<evidence type="ECO:0000256" key="1">
    <source>
        <dbReference type="SAM" id="MobiDB-lite"/>
    </source>
</evidence>
<evidence type="ECO:0000313" key="4">
    <source>
        <dbReference type="Proteomes" id="UP000243975"/>
    </source>
</evidence>